<dbReference type="AlphaFoldDB" id="A0A835I2T0"/>
<protein>
    <submittedName>
        <fullName evidence="1">Uncharacterized protein</fullName>
    </submittedName>
</protein>
<accession>A0A835I2T0</accession>
<dbReference type="EMBL" id="JADFTS010000004">
    <property type="protein sequence ID" value="KAF9608038.1"/>
    <property type="molecule type" value="Genomic_DNA"/>
</dbReference>
<organism evidence="1 2">
    <name type="scientific">Coptis chinensis</name>
    <dbReference type="NCBI Taxonomy" id="261450"/>
    <lineage>
        <taxon>Eukaryota</taxon>
        <taxon>Viridiplantae</taxon>
        <taxon>Streptophyta</taxon>
        <taxon>Embryophyta</taxon>
        <taxon>Tracheophyta</taxon>
        <taxon>Spermatophyta</taxon>
        <taxon>Magnoliopsida</taxon>
        <taxon>Ranunculales</taxon>
        <taxon>Ranunculaceae</taxon>
        <taxon>Coptidoideae</taxon>
        <taxon>Coptis</taxon>
    </lineage>
</organism>
<evidence type="ECO:0000313" key="2">
    <source>
        <dbReference type="Proteomes" id="UP000631114"/>
    </source>
</evidence>
<keyword evidence="2" id="KW-1185">Reference proteome</keyword>
<proteinExistence type="predicted"/>
<dbReference type="Proteomes" id="UP000631114">
    <property type="component" value="Unassembled WGS sequence"/>
</dbReference>
<comment type="caution">
    <text evidence="1">The sequence shown here is derived from an EMBL/GenBank/DDBJ whole genome shotgun (WGS) entry which is preliminary data.</text>
</comment>
<dbReference type="OrthoDB" id="1728807at2759"/>
<gene>
    <name evidence="1" type="ORF">IFM89_005188</name>
</gene>
<reference evidence="1 2" key="1">
    <citation type="submission" date="2020-10" db="EMBL/GenBank/DDBJ databases">
        <title>The Coptis chinensis genome and diversification of protoberbering-type alkaloids.</title>
        <authorList>
            <person name="Wang B."/>
            <person name="Shu S."/>
            <person name="Song C."/>
            <person name="Liu Y."/>
        </authorList>
    </citation>
    <scope>NUCLEOTIDE SEQUENCE [LARGE SCALE GENOMIC DNA]</scope>
    <source>
        <strain evidence="1">HL-2020</strain>
        <tissue evidence="1">Leaf</tissue>
    </source>
</reference>
<evidence type="ECO:0000313" key="1">
    <source>
        <dbReference type="EMBL" id="KAF9608038.1"/>
    </source>
</evidence>
<sequence>MGLRLEEKEYFSGSLIETKTNKGEGKDFSVRNALPRIMLDSCSRRSWKILRCGTCKPSIQAGENEPVDSHVLSASPRSIKASLCKHPRNEATKSPSFGFMMNKDPFISRLIIFSAAFLSWIM</sequence>
<name>A0A835I2T0_9MAGN</name>